<evidence type="ECO:0000313" key="2">
    <source>
        <dbReference type="EMBL" id="KAK0482862.1"/>
    </source>
</evidence>
<organism evidence="2 3">
    <name type="scientific">Armillaria luteobubalina</name>
    <dbReference type="NCBI Taxonomy" id="153913"/>
    <lineage>
        <taxon>Eukaryota</taxon>
        <taxon>Fungi</taxon>
        <taxon>Dikarya</taxon>
        <taxon>Basidiomycota</taxon>
        <taxon>Agaricomycotina</taxon>
        <taxon>Agaricomycetes</taxon>
        <taxon>Agaricomycetidae</taxon>
        <taxon>Agaricales</taxon>
        <taxon>Marasmiineae</taxon>
        <taxon>Physalacriaceae</taxon>
        <taxon>Armillaria</taxon>
    </lineage>
</organism>
<protein>
    <submittedName>
        <fullName evidence="2">Uncharacterized protein</fullName>
    </submittedName>
</protein>
<feature type="region of interest" description="Disordered" evidence="1">
    <location>
        <begin position="189"/>
        <end position="210"/>
    </location>
</feature>
<gene>
    <name evidence="2" type="ORF">EDD18DRAFT_1336508</name>
</gene>
<comment type="caution">
    <text evidence="2">The sequence shown here is derived from an EMBL/GenBank/DDBJ whole genome shotgun (WGS) entry which is preliminary data.</text>
</comment>
<dbReference type="Proteomes" id="UP001175228">
    <property type="component" value="Unassembled WGS sequence"/>
</dbReference>
<dbReference type="AlphaFoldDB" id="A0AA39UB77"/>
<reference evidence="2" key="1">
    <citation type="submission" date="2023-06" db="EMBL/GenBank/DDBJ databases">
        <authorList>
            <consortium name="Lawrence Berkeley National Laboratory"/>
            <person name="Ahrendt S."/>
            <person name="Sahu N."/>
            <person name="Indic B."/>
            <person name="Wong-Bajracharya J."/>
            <person name="Merenyi Z."/>
            <person name="Ke H.-M."/>
            <person name="Monk M."/>
            <person name="Kocsube S."/>
            <person name="Drula E."/>
            <person name="Lipzen A."/>
            <person name="Balint B."/>
            <person name="Henrissat B."/>
            <person name="Andreopoulos B."/>
            <person name="Martin F.M."/>
            <person name="Harder C.B."/>
            <person name="Rigling D."/>
            <person name="Ford K.L."/>
            <person name="Foster G.D."/>
            <person name="Pangilinan J."/>
            <person name="Papanicolaou A."/>
            <person name="Barry K."/>
            <person name="LaButti K."/>
            <person name="Viragh M."/>
            <person name="Koriabine M."/>
            <person name="Yan M."/>
            <person name="Riley R."/>
            <person name="Champramary S."/>
            <person name="Plett K.L."/>
            <person name="Tsai I.J."/>
            <person name="Slot J."/>
            <person name="Sipos G."/>
            <person name="Plett J."/>
            <person name="Nagy L.G."/>
            <person name="Grigoriev I.V."/>
        </authorList>
    </citation>
    <scope>NUCLEOTIDE SEQUENCE</scope>
    <source>
        <strain evidence="2">HWK02</strain>
    </source>
</reference>
<evidence type="ECO:0000313" key="3">
    <source>
        <dbReference type="Proteomes" id="UP001175228"/>
    </source>
</evidence>
<accession>A0AA39UB77</accession>
<dbReference type="EMBL" id="JAUEPU010000064">
    <property type="protein sequence ID" value="KAK0482862.1"/>
    <property type="molecule type" value="Genomic_DNA"/>
</dbReference>
<name>A0AA39UB77_9AGAR</name>
<feature type="compositionally biased region" description="Polar residues" evidence="1">
    <location>
        <begin position="201"/>
        <end position="210"/>
    </location>
</feature>
<evidence type="ECO:0000256" key="1">
    <source>
        <dbReference type="SAM" id="MobiDB-lite"/>
    </source>
</evidence>
<sequence length="410" mass="45413">MQESVLISATASIACIYLVQSTIEDRDKDLKEKVIYVMHADYVTHRNAKRSSTKCNCLLWKHMREKANANADVEMQTNASTHVGHAEFYVPPWIWTYQKLRSTMIQDMKRLRRLKYQEQEEEGEGGSEKKDDGTEAVTFMMYGSVQADGGTQVVDEMSECGKHILRMDVLEIIKEDDGLDMHNAQFEGDFTGEGGDGRGAESSTRSAASGLFGTQTSSVIEYSFCTLDPRMRRNPISNKSLIIASFGVGTGHSYPFVGVITLQIVIGHPRMRHCPQELDSDMVPPDFHTDPTPTEGQSIVVTYKSKTVPVHTSPDTGTDNPVWHHPICIQIPYAPTGKVLLSLLVELACHDVSVHVEVVQVAADVSVGSAEVIVFSGKILTHTVYRSLLLQGPVLAQRGKEPAVHIPKWT</sequence>
<proteinExistence type="predicted"/>
<keyword evidence="3" id="KW-1185">Reference proteome</keyword>